<dbReference type="Proteomes" id="UP000050791">
    <property type="component" value="Unassembled WGS sequence"/>
</dbReference>
<evidence type="ECO:0000313" key="3">
    <source>
        <dbReference type="WBParaSite" id="SMTH1_20320.1"/>
    </source>
</evidence>
<dbReference type="WBParaSite" id="SMTH1_20320.1">
    <property type="protein sequence ID" value="SMTH1_20320.1"/>
    <property type="gene ID" value="SMTH1_20320"/>
</dbReference>
<protein>
    <submittedName>
        <fullName evidence="3">Regulator of chromosome condensation</fullName>
    </submittedName>
</protein>
<proteinExistence type="predicted"/>
<sequence>MKKINNHTSNQFIDYKTRQLLFFHCHLKLIKQIFIKNNETFNETYANYLLNKYLNKHRKSKCIAYFLIDRIRFKQYKNVIYIKPFRKEIIYREIKHFFIFPNYPQLFMLCIINENNNHNHNKKSYELYQCMNYNDVSIVCHLTYKASINLYHTLHDPITLNHLLHNNNNHNYHYYYNSKHQFNYSTFNNLLNQTNNHLNVIKSSKQIDHSIVKNNSNLNLNSNLIIHNSNDYSINNNNDNNNHYLIKKGSIKSTSNLVCSNNLQPKFYSLHNLNSNKSEYINPKMNITKNHVYSDYSASKLFPIPYNNNNNNNNNEQKHSYIKDNKLYKQKTLNSTSSTSPLSLTTFNDDYDFDKYIHTKQDIYSTNYPMNTKRNSIDLNQHLSQPLDCNHDVRMLKTLTIPTGNKVYYRKKDLNIYHDNVNVKMNDYGFYTDYDNDDDYNHLENKLRKCKSNIDIGSADTTYLCYDPVVGLRINNKGPIYMYMARYNSTVISSSHDCVDLETY</sequence>
<feature type="domain" description="Trematode PH-like" evidence="1">
    <location>
        <begin position="17"/>
        <end position="149"/>
    </location>
</feature>
<dbReference type="InterPro" id="IPR057376">
    <property type="entry name" value="PH_trem"/>
</dbReference>
<name>A0AA85B109_9TREM</name>
<organism evidence="2 3">
    <name type="scientific">Schistosoma mattheei</name>
    <dbReference type="NCBI Taxonomy" id="31246"/>
    <lineage>
        <taxon>Eukaryota</taxon>
        <taxon>Metazoa</taxon>
        <taxon>Spiralia</taxon>
        <taxon>Lophotrochozoa</taxon>
        <taxon>Platyhelminthes</taxon>
        <taxon>Trematoda</taxon>
        <taxon>Digenea</taxon>
        <taxon>Strigeidida</taxon>
        <taxon>Schistosomatoidea</taxon>
        <taxon>Schistosomatidae</taxon>
        <taxon>Schistosoma</taxon>
    </lineage>
</organism>
<reference evidence="3" key="1">
    <citation type="submission" date="2023-11" db="UniProtKB">
        <authorList>
            <consortium name="WormBaseParasite"/>
        </authorList>
    </citation>
    <scope>IDENTIFICATION</scope>
</reference>
<accession>A0AA85B109</accession>
<dbReference type="Pfam" id="PF25356">
    <property type="entry name" value="PH_trem"/>
    <property type="match status" value="1"/>
</dbReference>
<dbReference type="AlphaFoldDB" id="A0AA85B109"/>
<evidence type="ECO:0000259" key="1">
    <source>
        <dbReference type="Pfam" id="PF25356"/>
    </source>
</evidence>
<evidence type="ECO:0000313" key="2">
    <source>
        <dbReference type="Proteomes" id="UP000050791"/>
    </source>
</evidence>